<dbReference type="SUPFAM" id="SSF48452">
    <property type="entry name" value="TPR-like"/>
    <property type="match status" value="2"/>
</dbReference>
<evidence type="ECO:0000313" key="4">
    <source>
        <dbReference type="Proteomes" id="UP000800092"/>
    </source>
</evidence>
<proteinExistence type="predicted"/>
<feature type="region of interest" description="Disordered" evidence="2">
    <location>
        <begin position="1"/>
        <end position="38"/>
    </location>
</feature>
<dbReference type="SMART" id="SM00028">
    <property type="entry name" value="TPR"/>
    <property type="match status" value="6"/>
</dbReference>
<feature type="compositionally biased region" description="Acidic residues" evidence="2">
    <location>
        <begin position="87"/>
        <end position="103"/>
    </location>
</feature>
<feature type="compositionally biased region" description="Low complexity" evidence="2">
    <location>
        <begin position="125"/>
        <end position="135"/>
    </location>
</feature>
<evidence type="ECO:0000313" key="3">
    <source>
        <dbReference type="EMBL" id="KAF2233681.1"/>
    </source>
</evidence>
<dbReference type="PANTHER" id="PTHR23082">
    <property type="entry name" value="TRANSCRIPTION INITIATION FACTOR IIIC TFIIIC , POLYPEPTIDE 3-RELATED"/>
    <property type="match status" value="1"/>
</dbReference>
<dbReference type="InterPro" id="IPR039340">
    <property type="entry name" value="Tfc4/TFIIIC-102/Sfc4"/>
</dbReference>
<evidence type="ECO:0000256" key="1">
    <source>
        <dbReference type="PROSITE-ProRule" id="PRU00339"/>
    </source>
</evidence>
<dbReference type="InterPro" id="IPR011990">
    <property type="entry name" value="TPR-like_helical_dom_sf"/>
</dbReference>
<feature type="compositionally biased region" description="Basic residues" evidence="2">
    <location>
        <begin position="187"/>
        <end position="203"/>
    </location>
</feature>
<organism evidence="3 4">
    <name type="scientific">Viridothelium virens</name>
    <name type="common">Speckled blister lichen</name>
    <name type="synonym">Trypethelium virens</name>
    <dbReference type="NCBI Taxonomy" id="1048519"/>
    <lineage>
        <taxon>Eukaryota</taxon>
        <taxon>Fungi</taxon>
        <taxon>Dikarya</taxon>
        <taxon>Ascomycota</taxon>
        <taxon>Pezizomycotina</taxon>
        <taxon>Dothideomycetes</taxon>
        <taxon>Dothideomycetes incertae sedis</taxon>
        <taxon>Trypetheliales</taxon>
        <taxon>Trypetheliaceae</taxon>
        <taxon>Viridothelium</taxon>
    </lineage>
</organism>
<accession>A0A6A6H785</accession>
<feature type="compositionally biased region" description="Polar residues" evidence="2">
    <location>
        <begin position="53"/>
        <end position="77"/>
    </location>
</feature>
<dbReference type="Pfam" id="PF13432">
    <property type="entry name" value="TPR_16"/>
    <property type="match status" value="1"/>
</dbReference>
<feature type="repeat" description="TPR" evidence="1">
    <location>
        <begin position="945"/>
        <end position="978"/>
    </location>
</feature>
<evidence type="ECO:0000256" key="2">
    <source>
        <dbReference type="SAM" id="MobiDB-lite"/>
    </source>
</evidence>
<sequence>MEIPDDDESDVHMEDGDEQDLISSNYNSAYGDITNAPYSIHAGPYFALQNDNITAQSGNAQQNGNRNNESFQQSLNQGGEIFYDPYTSDEENGEEDEEEDELQEIARRQGESDSPFSEDEKGTSEDISSSSGSSEPDSEDLRGEGRRGPRPRGRPPRSAASRGGRRRGWKWALKGTEHDPARDRSPRGRRGGRAKQRSKRGAKPVRPTEEFQSVMSSANQAYLNGELEDALELAGDAILQNPEIYSAHSLLSQVLDELGRNDDAVGALLAGAHTSRDIQVWYHVAHRIRELGEVNQDAVKKQIIYCYSHILTINPKEHKARLERATLYAELGREKRAETECETLLKNRPHDLQVIRMLVNLTSDPEKKRRACHLFDRAFQLHLEGEAIHQGKPEWSDLALYMDLLIQDSEYVKALSRLSQVARWLLGRRRERFWDDIVEDDREWDLEDAPRRTLTPGFHPGRYKEAAYGAGLPLEIRVKLGIIRLNMSSRYHEEAIHHFRYLEPQNGSPNAPILSHDDLFYNAAKSLKSNQCFAEAIEYYEALLSTRKRQDWQIYSPLVESYRQIGKKIESRKRLRSFVDVNQEHIDARVTLAKICEEDGEIGEASRLIAEVIRLGRMDAVRRARLRSLRAVRRRHPEILKPQSIPLTIAAVQANEQADAAKMAEQGFASKASGLAPIAKQPKRKAESYNDDIQEMYQKMKTLEESEALADTDALEEWLAIAEVMTEDFRAMKPFYQGGTRFDEGANLATGSAISEMKSMASRISSMSNDKSNPPINISEILPENYCGISWDAWLELFCQYALQLAKLQDAEACYSALTATVDSVVFQKNDDYMRIAQVCWLACGLILEDEQTICNVTRWFIKNAPYTNEAISLFAIANRLLRCEPNWYKSGPSQKFFLRQVKGMDFALLDPKTRDLYSFTDAEKRTYGDRATRDNPHGLTEPDPALLMLYGHLLAVSGSFANALNYYFRAYTLLPEHPMVLFCLAVNYIQMAMKRQSDNRQFQIQQGLAFMGKYYEIRTTEDVAIHVQEAEYNMAKVWHLLGLNHMAIPGYQKCLALSKRLQEEGEGVEEVEDFAREAAFALQNIFAMSGELEEARAVTQEWLVM</sequence>
<dbReference type="PROSITE" id="PS50005">
    <property type="entry name" value="TPR"/>
    <property type="match status" value="1"/>
</dbReference>
<dbReference type="AlphaFoldDB" id="A0A6A6H785"/>
<gene>
    <name evidence="3" type="ORF">EV356DRAFT_577288</name>
</gene>
<dbReference type="Gene3D" id="1.25.40.10">
    <property type="entry name" value="Tetratricopeptide repeat domain"/>
    <property type="match status" value="3"/>
</dbReference>
<name>A0A6A6H785_VIRVR</name>
<keyword evidence="1" id="KW-0802">TPR repeat</keyword>
<feature type="compositionally biased region" description="Acidic residues" evidence="2">
    <location>
        <begin position="1"/>
        <end position="20"/>
    </location>
</feature>
<keyword evidence="4" id="KW-1185">Reference proteome</keyword>
<dbReference type="InterPro" id="IPR019734">
    <property type="entry name" value="TPR_rpt"/>
</dbReference>
<dbReference type="GO" id="GO:0006383">
    <property type="term" value="P:transcription by RNA polymerase III"/>
    <property type="evidence" value="ECO:0007669"/>
    <property type="project" value="InterPro"/>
</dbReference>
<feature type="compositionally biased region" description="Basic and acidic residues" evidence="2">
    <location>
        <begin position="175"/>
        <end position="186"/>
    </location>
</feature>
<dbReference type="PANTHER" id="PTHR23082:SF0">
    <property type="entry name" value="GENERAL TRANSCRIPTION FACTOR 3C POLYPEPTIDE 3"/>
    <property type="match status" value="1"/>
</dbReference>
<dbReference type="EMBL" id="ML991804">
    <property type="protein sequence ID" value="KAF2233681.1"/>
    <property type="molecule type" value="Genomic_DNA"/>
</dbReference>
<dbReference type="Proteomes" id="UP000800092">
    <property type="component" value="Unassembled WGS sequence"/>
</dbReference>
<reference evidence="3" key="1">
    <citation type="journal article" date="2020" name="Stud. Mycol.">
        <title>101 Dothideomycetes genomes: a test case for predicting lifestyles and emergence of pathogens.</title>
        <authorList>
            <person name="Haridas S."/>
            <person name="Albert R."/>
            <person name="Binder M."/>
            <person name="Bloem J."/>
            <person name="Labutti K."/>
            <person name="Salamov A."/>
            <person name="Andreopoulos B."/>
            <person name="Baker S."/>
            <person name="Barry K."/>
            <person name="Bills G."/>
            <person name="Bluhm B."/>
            <person name="Cannon C."/>
            <person name="Castanera R."/>
            <person name="Culley D."/>
            <person name="Daum C."/>
            <person name="Ezra D."/>
            <person name="Gonzalez J."/>
            <person name="Henrissat B."/>
            <person name="Kuo A."/>
            <person name="Liang C."/>
            <person name="Lipzen A."/>
            <person name="Lutzoni F."/>
            <person name="Magnuson J."/>
            <person name="Mondo S."/>
            <person name="Nolan M."/>
            <person name="Ohm R."/>
            <person name="Pangilinan J."/>
            <person name="Park H.-J."/>
            <person name="Ramirez L."/>
            <person name="Alfaro M."/>
            <person name="Sun H."/>
            <person name="Tritt A."/>
            <person name="Yoshinaga Y."/>
            <person name="Zwiers L.-H."/>
            <person name="Turgeon B."/>
            <person name="Goodwin S."/>
            <person name="Spatafora J."/>
            <person name="Crous P."/>
            <person name="Grigoriev I."/>
        </authorList>
    </citation>
    <scope>NUCLEOTIDE SEQUENCE</scope>
    <source>
        <strain evidence="3">Tuck. ex Michener</strain>
    </source>
</reference>
<protein>
    <submittedName>
        <fullName evidence="3">TPR-like protein</fullName>
    </submittedName>
</protein>
<feature type="region of interest" description="Disordered" evidence="2">
    <location>
        <begin position="53"/>
        <end position="211"/>
    </location>
</feature>
<dbReference type="GO" id="GO:0000127">
    <property type="term" value="C:transcription factor TFIIIC complex"/>
    <property type="evidence" value="ECO:0007669"/>
    <property type="project" value="TreeGrafter"/>
</dbReference>
<dbReference type="OrthoDB" id="9991317at2759"/>